<keyword evidence="3" id="KW-1185">Reference proteome</keyword>
<feature type="compositionally biased region" description="Polar residues" evidence="1">
    <location>
        <begin position="34"/>
        <end position="53"/>
    </location>
</feature>
<evidence type="ECO:0000313" key="3">
    <source>
        <dbReference type="Proteomes" id="UP001140949"/>
    </source>
</evidence>
<protein>
    <submittedName>
        <fullName evidence="2">Epoxide hydrolase 2</fullName>
    </submittedName>
</protein>
<dbReference type="GO" id="GO:0016787">
    <property type="term" value="F:hydrolase activity"/>
    <property type="evidence" value="ECO:0007669"/>
    <property type="project" value="UniProtKB-KW"/>
</dbReference>
<organism evidence="2 3">
    <name type="scientific">Iris pallida</name>
    <name type="common">Sweet iris</name>
    <dbReference type="NCBI Taxonomy" id="29817"/>
    <lineage>
        <taxon>Eukaryota</taxon>
        <taxon>Viridiplantae</taxon>
        <taxon>Streptophyta</taxon>
        <taxon>Embryophyta</taxon>
        <taxon>Tracheophyta</taxon>
        <taxon>Spermatophyta</taxon>
        <taxon>Magnoliopsida</taxon>
        <taxon>Liliopsida</taxon>
        <taxon>Asparagales</taxon>
        <taxon>Iridaceae</taxon>
        <taxon>Iridoideae</taxon>
        <taxon>Irideae</taxon>
        <taxon>Iris</taxon>
    </lineage>
</organism>
<sequence>MSSPNPNPRSFRVQSYDGHGEVGGRRSRRSSSSTTFPSCGTDVATRSSASPSEATARWRPTYVALATPTPLLPPPPSLRYGCYVDGMDFAYLCLQKTMFFLECPHLCLPGVSKCLWTSAFHGATLACICYLKARQQQQLVVSVQCT</sequence>
<reference evidence="2" key="1">
    <citation type="journal article" date="2023" name="GigaByte">
        <title>Genome assembly of the bearded iris, Iris pallida Lam.</title>
        <authorList>
            <person name="Bruccoleri R.E."/>
            <person name="Oakeley E.J."/>
            <person name="Faust A.M.E."/>
            <person name="Altorfer M."/>
            <person name="Dessus-Babus S."/>
            <person name="Burckhardt D."/>
            <person name="Oertli M."/>
            <person name="Naumann U."/>
            <person name="Petersen F."/>
            <person name="Wong J."/>
        </authorList>
    </citation>
    <scope>NUCLEOTIDE SEQUENCE</scope>
    <source>
        <strain evidence="2">GSM-AAB239-AS_SAM_17_03QT</strain>
    </source>
</reference>
<evidence type="ECO:0000313" key="2">
    <source>
        <dbReference type="EMBL" id="KAJ6835175.1"/>
    </source>
</evidence>
<keyword evidence="2" id="KW-0378">Hydrolase</keyword>
<comment type="caution">
    <text evidence="2">The sequence shown here is derived from an EMBL/GenBank/DDBJ whole genome shotgun (WGS) entry which is preliminary data.</text>
</comment>
<proteinExistence type="predicted"/>
<evidence type="ECO:0000256" key="1">
    <source>
        <dbReference type="SAM" id="MobiDB-lite"/>
    </source>
</evidence>
<dbReference type="Proteomes" id="UP001140949">
    <property type="component" value="Unassembled WGS sequence"/>
</dbReference>
<feature type="region of interest" description="Disordered" evidence="1">
    <location>
        <begin position="1"/>
        <end position="55"/>
    </location>
</feature>
<gene>
    <name evidence="2" type="ORF">M6B38_124390</name>
</gene>
<dbReference type="EMBL" id="JANAVB010013597">
    <property type="protein sequence ID" value="KAJ6835175.1"/>
    <property type="molecule type" value="Genomic_DNA"/>
</dbReference>
<accession>A0AAX6H402</accession>
<name>A0AAX6H402_IRIPA</name>
<reference evidence="2" key="2">
    <citation type="submission" date="2023-04" db="EMBL/GenBank/DDBJ databases">
        <authorList>
            <person name="Bruccoleri R.E."/>
            <person name="Oakeley E.J."/>
            <person name="Faust A.-M."/>
            <person name="Dessus-Babus S."/>
            <person name="Altorfer M."/>
            <person name="Burckhardt D."/>
            <person name="Oertli M."/>
            <person name="Naumann U."/>
            <person name="Petersen F."/>
            <person name="Wong J."/>
        </authorList>
    </citation>
    <scope>NUCLEOTIDE SEQUENCE</scope>
    <source>
        <strain evidence="2">GSM-AAB239-AS_SAM_17_03QT</strain>
        <tissue evidence="2">Leaf</tissue>
    </source>
</reference>
<dbReference type="AlphaFoldDB" id="A0AAX6H402"/>